<dbReference type="EMBL" id="CP012393">
    <property type="protein sequence ID" value="ANW92080.1"/>
    <property type="molecule type" value="Genomic_DNA"/>
</dbReference>
<sequence length="86" mass="10004">MRYARTRFLLLPNDSKPCRNPVSSKRCLGHVPTKLNIKGRLKNNFQTASLYQKQPAHSKIEVQAAFCDDWKEHTLFETFAKFPKIP</sequence>
<dbReference type="Proteomes" id="UP000092966">
    <property type="component" value="Chromosome"/>
</dbReference>
<dbReference type="AlphaFoldDB" id="A0AAC9CRF5"/>
<protein>
    <submittedName>
        <fullName evidence="1">Uncharacterized protein</fullName>
    </submittedName>
</protein>
<evidence type="ECO:0000313" key="1">
    <source>
        <dbReference type="EMBL" id="ANW92080.1"/>
    </source>
</evidence>
<evidence type="ECO:0000313" key="2">
    <source>
        <dbReference type="Proteomes" id="UP000092966"/>
    </source>
</evidence>
<proteinExistence type="predicted"/>
<organism evidence="1 2">
    <name type="scientific">Neisseria meningitidis</name>
    <dbReference type="NCBI Taxonomy" id="487"/>
    <lineage>
        <taxon>Bacteria</taxon>
        <taxon>Pseudomonadati</taxon>
        <taxon>Pseudomonadota</taxon>
        <taxon>Betaproteobacteria</taxon>
        <taxon>Neisseriales</taxon>
        <taxon>Neisseriaceae</taxon>
        <taxon>Neisseria</taxon>
    </lineage>
</organism>
<gene>
    <name evidence="1" type="ORF">DE8555_1536</name>
</gene>
<reference evidence="1 2" key="1">
    <citation type="submission" date="2015-07" db="EMBL/GenBank/DDBJ databases">
        <title>Comparative genome sequencing reveals within-host evolution of Neisseria meningitidis during.</title>
        <authorList>
            <person name="Klughammer J."/>
            <person name="Dittrich M."/>
            <person name="Mueller T."/>
            <person name="Blom J."/>
            <person name="Goesmann A."/>
            <person name="Vogel U."/>
            <person name="Frosch M."/>
            <person name="Bock C."/>
            <person name="Schoen C."/>
        </authorList>
    </citation>
    <scope>NUCLEOTIDE SEQUENCE [LARGE SCALE GENOMIC DNA]</scope>
    <source>
        <strain evidence="1 2">DE8555</strain>
    </source>
</reference>
<accession>A0AAC9CRF5</accession>
<name>A0AAC9CRF5_NEIME</name>